<dbReference type="PANTHER" id="PTHR40106:SF1">
    <property type="entry name" value="INNER MEMBRANE PROTEIN RCLC"/>
    <property type="match status" value="1"/>
</dbReference>
<dbReference type="Pfam" id="PF04224">
    <property type="entry name" value="DUF417"/>
    <property type="match status" value="1"/>
</dbReference>
<keyword evidence="1" id="KW-1133">Transmembrane helix</keyword>
<dbReference type="PIRSF" id="PIRSF028065">
    <property type="entry name" value="UCP028065"/>
    <property type="match status" value="1"/>
</dbReference>
<feature type="transmembrane region" description="Helical" evidence="1">
    <location>
        <begin position="12"/>
        <end position="33"/>
    </location>
</feature>
<keyword evidence="1" id="KW-0472">Membrane</keyword>
<dbReference type="AlphaFoldDB" id="A0A1H2T2F6"/>
<keyword evidence="3" id="KW-1185">Reference proteome</keyword>
<dbReference type="OrthoDB" id="1118972at2"/>
<dbReference type="Proteomes" id="UP000182771">
    <property type="component" value="Unassembled WGS sequence"/>
</dbReference>
<keyword evidence="1" id="KW-0812">Transmembrane</keyword>
<reference evidence="2 3" key="1">
    <citation type="submission" date="2016-10" db="EMBL/GenBank/DDBJ databases">
        <authorList>
            <person name="Varghese N."/>
            <person name="Submissions S."/>
        </authorList>
    </citation>
    <scope>NUCLEOTIDE SEQUENCE [LARGE SCALE GENOMIC DNA]</scope>
    <source>
        <strain evidence="2 3">DSM 11449</strain>
    </source>
</reference>
<dbReference type="GeneID" id="85016148"/>
<dbReference type="GO" id="GO:1901530">
    <property type="term" value="P:response to hypochlorite"/>
    <property type="evidence" value="ECO:0007669"/>
    <property type="project" value="TreeGrafter"/>
</dbReference>
<dbReference type="RefSeq" id="WP_016420351.1">
    <property type="nucleotide sequence ID" value="NZ_FNND01000002.1"/>
</dbReference>
<feature type="transmembrane region" description="Helical" evidence="1">
    <location>
        <begin position="53"/>
        <end position="83"/>
    </location>
</feature>
<evidence type="ECO:0000256" key="1">
    <source>
        <dbReference type="SAM" id="Phobius"/>
    </source>
</evidence>
<evidence type="ECO:0000313" key="3">
    <source>
        <dbReference type="Proteomes" id="UP000182771"/>
    </source>
</evidence>
<evidence type="ECO:0000313" key="2">
    <source>
        <dbReference type="EMBL" id="SDW37434.1"/>
    </source>
</evidence>
<name>A0A1H2T2F6_9FLAO</name>
<gene>
    <name evidence="2" type="ORF">SAMN05444420_10247</name>
</gene>
<dbReference type="InterPro" id="IPR007339">
    <property type="entry name" value="RclC-like"/>
</dbReference>
<dbReference type="InterPro" id="IPR016865">
    <property type="entry name" value="RclC"/>
</dbReference>
<sequence length="144" mass="16030">MKNSSTVLCYKIGYYISLFGVATILLWIGAFKFTHTEAEGIKPLVEHSFLLSWLYKILSLQGVSNLIGVIEIAIALALIVGIFSPIVRKLAFVGCTITFLITLSFLFTSAKTYYYIEGVPVTDFFILKDIPMLGFGMISMNKPK</sequence>
<feature type="transmembrane region" description="Helical" evidence="1">
    <location>
        <begin position="90"/>
        <end position="107"/>
    </location>
</feature>
<proteinExistence type="predicted"/>
<organism evidence="2 3">
    <name type="scientific">Capnocytophaga granulosa</name>
    <dbReference type="NCBI Taxonomy" id="45242"/>
    <lineage>
        <taxon>Bacteria</taxon>
        <taxon>Pseudomonadati</taxon>
        <taxon>Bacteroidota</taxon>
        <taxon>Flavobacteriia</taxon>
        <taxon>Flavobacteriales</taxon>
        <taxon>Flavobacteriaceae</taxon>
        <taxon>Capnocytophaga</taxon>
    </lineage>
</organism>
<dbReference type="GO" id="GO:0005886">
    <property type="term" value="C:plasma membrane"/>
    <property type="evidence" value="ECO:0007669"/>
    <property type="project" value="TreeGrafter"/>
</dbReference>
<protein>
    <submittedName>
        <fullName evidence="2">Uncharacterized membrane protein YkgB</fullName>
    </submittedName>
</protein>
<accession>A0A1H2T2F6</accession>
<dbReference type="PANTHER" id="PTHR40106">
    <property type="entry name" value="INNER MEMBRANE PROTEIN RCLC"/>
    <property type="match status" value="1"/>
</dbReference>
<dbReference type="EMBL" id="FNND01000002">
    <property type="protein sequence ID" value="SDW37434.1"/>
    <property type="molecule type" value="Genomic_DNA"/>
</dbReference>
<comment type="caution">
    <text evidence="2">The sequence shown here is derived from an EMBL/GenBank/DDBJ whole genome shotgun (WGS) entry which is preliminary data.</text>
</comment>